<dbReference type="InterPro" id="IPR052895">
    <property type="entry name" value="HetReg/Transcr_Mod"/>
</dbReference>
<evidence type="ECO:0000259" key="1">
    <source>
        <dbReference type="Pfam" id="PF06985"/>
    </source>
</evidence>
<dbReference type="Proteomes" id="UP000799766">
    <property type="component" value="Unassembled WGS sequence"/>
</dbReference>
<organism evidence="2 3">
    <name type="scientific">Lineolata rhizophorae</name>
    <dbReference type="NCBI Taxonomy" id="578093"/>
    <lineage>
        <taxon>Eukaryota</taxon>
        <taxon>Fungi</taxon>
        <taxon>Dikarya</taxon>
        <taxon>Ascomycota</taxon>
        <taxon>Pezizomycotina</taxon>
        <taxon>Dothideomycetes</taxon>
        <taxon>Dothideomycetes incertae sedis</taxon>
        <taxon>Lineolatales</taxon>
        <taxon>Lineolataceae</taxon>
        <taxon>Lineolata</taxon>
    </lineage>
</organism>
<dbReference type="AlphaFoldDB" id="A0A6A6PBP0"/>
<accession>A0A6A6PBP0</accession>
<dbReference type="Pfam" id="PF06985">
    <property type="entry name" value="HET"/>
    <property type="match status" value="1"/>
</dbReference>
<reference evidence="2" key="1">
    <citation type="journal article" date="2020" name="Stud. Mycol.">
        <title>101 Dothideomycetes genomes: a test case for predicting lifestyles and emergence of pathogens.</title>
        <authorList>
            <person name="Haridas S."/>
            <person name="Albert R."/>
            <person name="Binder M."/>
            <person name="Bloem J."/>
            <person name="Labutti K."/>
            <person name="Salamov A."/>
            <person name="Andreopoulos B."/>
            <person name="Baker S."/>
            <person name="Barry K."/>
            <person name="Bills G."/>
            <person name="Bluhm B."/>
            <person name="Cannon C."/>
            <person name="Castanera R."/>
            <person name="Culley D."/>
            <person name="Daum C."/>
            <person name="Ezra D."/>
            <person name="Gonzalez J."/>
            <person name="Henrissat B."/>
            <person name="Kuo A."/>
            <person name="Liang C."/>
            <person name="Lipzen A."/>
            <person name="Lutzoni F."/>
            <person name="Magnuson J."/>
            <person name="Mondo S."/>
            <person name="Nolan M."/>
            <person name="Ohm R."/>
            <person name="Pangilinan J."/>
            <person name="Park H.-J."/>
            <person name="Ramirez L."/>
            <person name="Alfaro M."/>
            <person name="Sun H."/>
            <person name="Tritt A."/>
            <person name="Yoshinaga Y."/>
            <person name="Zwiers L.-H."/>
            <person name="Turgeon B."/>
            <person name="Goodwin S."/>
            <person name="Spatafora J."/>
            <person name="Crous P."/>
            <person name="Grigoriev I."/>
        </authorList>
    </citation>
    <scope>NUCLEOTIDE SEQUENCE</scope>
    <source>
        <strain evidence="2">ATCC 16933</strain>
    </source>
</reference>
<gene>
    <name evidence="2" type="ORF">BDY21DRAFT_267161</name>
</gene>
<feature type="non-terminal residue" evidence="2">
    <location>
        <position position="90"/>
    </location>
</feature>
<feature type="non-terminal residue" evidence="2">
    <location>
        <position position="1"/>
    </location>
</feature>
<feature type="domain" description="Heterokaryon incompatibility" evidence="1">
    <location>
        <begin position="8"/>
        <end position="90"/>
    </location>
</feature>
<evidence type="ECO:0000313" key="2">
    <source>
        <dbReference type="EMBL" id="KAF2461212.1"/>
    </source>
</evidence>
<evidence type="ECO:0000313" key="3">
    <source>
        <dbReference type="Proteomes" id="UP000799766"/>
    </source>
</evidence>
<dbReference type="InterPro" id="IPR010730">
    <property type="entry name" value="HET"/>
</dbReference>
<dbReference type="EMBL" id="MU001672">
    <property type="protein sequence ID" value="KAF2461212.1"/>
    <property type="molecule type" value="Genomic_DNA"/>
</dbReference>
<protein>
    <submittedName>
        <fullName evidence="2">Heterokaryon incompatibility</fullName>
    </submittedName>
</protein>
<keyword evidence="3" id="KW-1185">Reference proteome</keyword>
<sequence>YLRSSPKYEALSYTWGDALDRHSIACEGKTIRVTANLLSALQHLRQPDVTRILWVDAVCINQGNIAERDAQVRMMGDIYRMAARVLVWLG</sequence>
<dbReference type="PANTHER" id="PTHR24148">
    <property type="entry name" value="ANKYRIN REPEAT DOMAIN-CONTAINING PROTEIN 39 HOMOLOG-RELATED"/>
    <property type="match status" value="1"/>
</dbReference>
<dbReference type="PANTHER" id="PTHR24148:SF64">
    <property type="entry name" value="HETEROKARYON INCOMPATIBILITY DOMAIN-CONTAINING PROTEIN"/>
    <property type="match status" value="1"/>
</dbReference>
<name>A0A6A6PBP0_9PEZI</name>
<proteinExistence type="predicted"/>
<dbReference type="OrthoDB" id="3553147at2759"/>